<dbReference type="EMBL" id="AAYA01000011">
    <property type="protein sequence ID" value="EBA07004.1"/>
    <property type="molecule type" value="Genomic_DNA"/>
</dbReference>
<sequence>MPPTRWRADPMNKQLSRRGFLASSAGLVIGLTLPMAGRAQSGAALAFEGDGTEGTFAPNAFVRVAPDDTVTVMIKHIEFGQGPNTGLATLVAEEMDADWSQMRAESAPANTELYKNLAFGMQGTGGSTAMANSYMQMRKAGAAARAMLVAAAAEEWGVPASEISVENGTVSHPDGHSSGFGALAEKAAMQTVPQDPAVKSADQFRLIGTDLPKLDTAAKSNGTATFTMDIYRDGMLTVVVAHPPKFGATVASYDDAEALKVPGVEAVHQIPQGVAVYATSTYAAIKGRNALTVEWDDSAAETRSTDEMYEAFSAAAAEGGRDAEVHGDGAAGIAGAAQVIEAEFRFPYLAHAPMEPLDGVLEVREDGAEAWMGSQFPTLDLSAIAGPLGLDPASVKINVLYAGGSFGRRAQDTAHFASELAEIGKAAGPGTYKLVWTREDDIHGGYYRPLTVHRFRAGLDEGGALLGWENVVANQSIMAGGPMAQMMQDGMDPTSYEGSSNLPYDLGHSRVGWAAQENPVSVLWWRSVGHSHTGYAAEVFLDMVLEAQGKDPLQGRLDLLREDGDRYRGVLEKVAEMAGWDGTTVRDGKGYGIALVKSFNTYVAEIAEVSDQGGFPKVHRVWCAVDCGVAVNPNVIRAQMEGGIGYGLGSVLFDEITLGDGGEVQQSNFDTYRMLRIHEMPEVVVEIIQSDADPTGVGEPGLPPIGPAVANAWRALTGKTVTRLPFTANMEA</sequence>
<dbReference type="Gene3D" id="3.90.1170.50">
    <property type="entry name" value="Aldehyde oxidase/xanthine dehydrogenase, a/b hammerhead"/>
    <property type="match status" value="1"/>
</dbReference>
<dbReference type="InterPro" id="IPR052516">
    <property type="entry name" value="N-heterocyclic_Hydroxylase"/>
</dbReference>
<accession>A3K6M7</accession>
<dbReference type="InterPro" id="IPR000674">
    <property type="entry name" value="Ald_Oxase/Xan_DH_a/b"/>
</dbReference>
<gene>
    <name evidence="2" type="ORF">SSE37_12441</name>
</gene>
<comment type="caution">
    <text evidence="2">The sequence shown here is derived from an EMBL/GenBank/DDBJ whole genome shotgun (WGS) entry which is preliminary data.</text>
</comment>
<dbReference type="PANTHER" id="PTHR47495:SF2">
    <property type="entry name" value="ALDEHYDE DEHYDROGENASE"/>
    <property type="match status" value="1"/>
</dbReference>
<dbReference type="SMART" id="SM01008">
    <property type="entry name" value="Ald_Xan_dh_C"/>
    <property type="match status" value="1"/>
</dbReference>
<dbReference type="PANTHER" id="PTHR47495">
    <property type="entry name" value="ALDEHYDE DEHYDROGENASE"/>
    <property type="match status" value="1"/>
</dbReference>
<dbReference type="GO" id="GO:0016491">
    <property type="term" value="F:oxidoreductase activity"/>
    <property type="evidence" value="ECO:0007669"/>
    <property type="project" value="InterPro"/>
</dbReference>
<feature type="domain" description="Aldehyde oxidase/xanthine dehydrogenase a/b hammerhead" evidence="1">
    <location>
        <begin position="221"/>
        <end position="299"/>
    </location>
</feature>
<dbReference type="InterPro" id="IPR006311">
    <property type="entry name" value="TAT_signal"/>
</dbReference>
<dbReference type="InterPro" id="IPR008274">
    <property type="entry name" value="AldOxase/xan_DH_MoCoBD1"/>
</dbReference>
<dbReference type="PROSITE" id="PS51318">
    <property type="entry name" value="TAT"/>
    <property type="match status" value="1"/>
</dbReference>
<organism evidence="2 3">
    <name type="scientific">Sagittula stellata (strain ATCC 700073 / DSM 11524 / E-37)</name>
    <dbReference type="NCBI Taxonomy" id="388399"/>
    <lineage>
        <taxon>Bacteria</taxon>
        <taxon>Pseudomonadati</taxon>
        <taxon>Pseudomonadota</taxon>
        <taxon>Alphaproteobacteria</taxon>
        <taxon>Rhodobacterales</taxon>
        <taxon>Roseobacteraceae</taxon>
        <taxon>Sagittula</taxon>
    </lineage>
</organism>
<dbReference type="eggNOG" id="COG1529">
    <property type="taxonomic scope" value="Bacteria"/>
</dbReference>
<dbReference type="PIRSF" id="PIRSF036389">
    <property type="entry name" value="IOR_B"/>
    <property type="match status" value="1"/>
</dbReference>
<evidence type="ECO:0000313" key="3">
    <source>
        <dbReference type="Proteomes" id="UP000005713"/>
    </source>
</evidence>
<dbReference type="SUPFAM" id="SSF56003">
    <property type="entry name" value="Molybdenum cofactor-binding domain"/>
    <property type="match status" value="2"/>
</dbReference>
<proteinExistence type="predicted"/>
<evidence type="ECO:0000313" key="2">
    <source>
        <dbReference type="EMBL" id="EBA07004.1"/>
    </source>
</evidence>
<dbReference type="AlphaFoldDB" id="A3K6M7"/>
<protein>
    <submittedName>
        <fullName evidence="2">Probable oxidoreductase</fullName>
    </submittedName>
</protein>
<dbReference type="InterPro" id="IPR012368">
    <property type="entry name" value="OxRdtase_Mopterin-bd_su_IorB"/>
</dbReference>
<reference evidence="2 3" key="1">
    <citation type="submission" date="2006-06" db="EMBL/GenBank/DDBJ databases">
        <authorList>
            <person name="Moran M.A."/>
            <person name="Ferriera S."/>
            <person name="Johnson J."/>
            <person name="Kravitz S."/>
            <person name="Beeson K."/>
            <person name="Sutton G."/>
            <person name="Rogers Y.-H."/>
            <person name="Friedman R."/>
            <person name="Frazier M."/>
            <person name="Venter J.C."/>
        </authorList>
    </citation>
    <scope>NUCLEOTIDE SEQUENCE [LARGE SCALE GENOMIC DNA]</scope>
    <source>
        <strain evidence="2 3">E-37</strain>
    </source>
</reference>
<name>A3K6M7_SAGS3</name>
<dbReference type="InterPro" id="IPR046867">
    <property type="entry name" value="AldOxase/xan_DH_MoCoBD2"/>
</dbReference>
<dbReference type="Gene3D" id="3.30.365.10">
    <property type="entry name" value="Aldehyde oxidase/xanthine dehydrogenase, molybdopterin binding domain"/>
    <property type="match status" value="4"/>
</dbReference>
<dbReference type="Pfam" id="PF02738">
    <property type="entry name" value="MoCoBD_1"/>
    <property type="match status" value="1"/>
</dbReference>
<dbReference type="Proteomes" id="UP000005713">
    <property type="component" value="Unassembled WGS sequence"/>
</dbReference>
<keyword evidence="3" id="KW-1185">Reference proteome</keyword>
<dbReference type="InterPro" id="IPR037165">
    <property type="entry name" value="AldOxase/xan_DH_Mopterin-bd_sf"/>
</dbReference>
<dbReference type="Pfam" id="PF20256">
    <property type="entry name" value="MoCoBD_2"/>
    <property type="match status" value="2"/>
</dbReference>
<evidence type="ECO:0000259" key="1">
    <source>
        <dbReference type="SMART" id="SM01008"/>
    </source>
</evidence>